<protein>
    <submittedName>
        <fullName evidence="1">Uncharacterized protein</fullName>
    </submittedName>
</protein>
<dbReference type="Proteomes" id="UP001341840">
    <property type="component" value="Unassembled WGS sequence"/>
</dbReference>
<keyword evidence="2" id="KW-1185">Reference proteome</keyword>
<evidence type="ECO:0000313" key="1">
    <source>
        <dbReference type="EMBL" id="MED6129967.1"/>
    </source>
</evidence>
<evidence type="ECO:0000313" key="2">
    <source>
        <dbReference type="Proteomes" id="UP001341840"/>
    </source>
</evidence>
<feature type="non-terminal residue" evidence="1">
    <location>
        <position position="96"/>
    </location>
</feature>
<sequence>MELIELVANNQYMFTSDRTVKKGVMEVNSMDALLAQNKAMAQQLLNMSKKLEKLEIAALGTQTEPSFICGICGGPHENHMCSLIKEDAPVEQANYM</sequence>
<organism evidence="1 2">
    <name type="scientific">Stylosanthes scabra</name>
    <dbReference type="NCBI Taxonomy" id="79078"/>
    <lineage>
        <taxon>Eukaryota</taxon>
        <taxon>Viridiplantae</taxon>
        <taxon>Streptophyta</taxon>
        <taxon>Embryophyta</taxon>
        <taxon>Tracheophyta</taxon>
        <taxon>Spermatophyta</taxon>
        <taxon>Magnoliopsida</taxon>
        <taxon>eudicotyledons</taxon>
        <taxon>Gunneridae</taxon>
        <taxon>Pentapetalae</taxon>
        <taxon>rosids</taxon>
        <taxon>fabids</taxon>
        <taxon>Fabales</taxon>
        <taxon>Fabaceae</taxon>
        <taxon>Papilionoideae</taxon>
        <taxon>50 kb inversion clade</taxon>
        <taxon>dalbergioids sensu lato</taxon>
        <taxon>Dalbergieae</taxon>
        <taxon>Pterocarpus clade</taxon>
        <taxon>Stylosanthes</taxon>
    </lineage>
</organism>
<comment type="caution">
    <text evidence="1">The sequence shown here is derived from an EMBL/GenBank/DDBJ whole genome shotgun (WGS) entry which is preliminary data.</text>
</comment>
<reference evidence="1 2" key="1">
    <citation type="journal article" date="2023" name="Plants (Basel)">
        <title>Bridging the Gap: Combining Genomics and Transcriptomics Approaches to Understand Stylosanthes scabra, an Orphan Legume from the Brazilian Caatinga.</title>
        <authorList>
            <person name="Ferreira-Neto J.R.C."/>
            <person name="da Silva M.D."/>
            <person name="Binneck E."/>
            <person name="de Melo N.F."/>
            <person name="da Silva R.H."/>
            <person name="de Melo A.L.T.M."/>
            <person name="Pandolfi V."/>
            <person name="Bustamante F.O."/>
            <person name="Brasileiro-Vidal A.C."/>
            <person name="Benko-Iseppon A.M."/>
        </authorList>
    </citation>
    <scope>NUCLEOTIDE SEQUENCE [LARGE SCALE GENOMIC DNA]</scope>
    <source>
        <tissue evidence="1">Leaves</tissue>
    </source>
</reference>
<accession>A0ABU6S0N8</accession>
<gene>
    <name evidence="1" type="ORF">PIB30_113269</name>
</gene>
<dbReference type="EMBL" id="JASCZI010039179">
    <property type="protein sequence ID" value="MED6129967.1"/>
    <property type="molecule type" value="Genomic_DNA"/>
</dbReference>
<name>A0ABU6S0N8_9FABA</name>
<proteinExistence type="predicted"/>